<accession>A0A075GFR6</accession>
<dbReference type="AlphaFoldDB" id="A0A075GFR6"/>
<evidence type="ECO:0000313" key="1">
    <source>
        <dbReference type="EMBL" id="AIF02649.1"/>
    </source>
</evidence>
<name>A0A075GFR6_9EURY</name>
<dbReference type="EMBL" id="KF900656">
    <property type="protein sequence ID" value="AIF02649.1"/>
    <property type="molecule type" value="Genomic_DNA"/>
</dbReference>
<organism evidence="1">
    <name type="scientific">uncultured marine group II/III euryarchaeote KM3_158_C07</name>
    <dbReference type="NCBI Taxonomy" id="1457906"/>
    <lineage>
        <taxon>Archaea</taxon>
        <taxon>Methanobacteriati</taxon>
        <taxon>Methanobacteriota</taxon>
        <taxon>environmental samples</taxon>
    </lineage>
</organism>
<proteinExistence type="predicted"/>
<protein>
    <submittedName>
        <fullName evidence="1">Uncharacterized protein</fullName>
    </submittedName>
</protein>
<sequence length="89" mass="9783">MESLKVTMEMVLQQSQSQSTMLALGQHLFQPTHSMQRLLKKCATLTHIQMVTKAVTAGKHGSLTVVHTLATQVMSVEVLDSRHSPSVVL</sequence>
<reference evidence="1" key="1">
    <citation type="journal article" date="2014" name="Genome Biol. Evol.">
        <title>Pangenome evidence for extensive interdomain horizontal transfer affecting lineage core and shell genes in uncultured planktonic thaumarchaeota and euryarchaeota.</title>
        <authorList>
            <person name="Deschamps P."/>
            <person name="Zivanovic Y."/>
            <person name="Moreira D."/>
            <person name="Rodriguez-Valera F."/>
            <person name="Lopez-Garcia P."/>
        </authorList>
    </citation>
    <scope>NUCLEOTIDE SEQUENCE</scope>
</reference>